<name>A0A1Y1QG65_9GAMM</name>
<evidence type="ECO:0000313" key="1">
    <source>
        <dbReference type="EMBL" id="OQX04594.1"/>
    </source>
</evidence>
<sequence length="80" mass="9279">MVSAEIIYQKAQKLSTFRLQELADYLDFLLSRDALVAKKNTTLFPPTKIKYSHEQPIYQGKPLTIEEMDKVIDYEAGVRK</sequence>
<gene>
    <name evidence="1" type="ORF">BWK73_35820</name>
</gene>
<dbReference type="AlphaFoldDB" id="A0A1Y1QG65"/>
<reference evidence="1 2" key="1">
    <citation type="submission" date="2017-01" db="EMBL/GenBank/DDBJ databases">
        <title>Novel large sulfur bacteria in the metagenomes of groundwater-fed chemosynthetic microbial mats in the Lake Huron basin.</title>
        <authorList>
            <person name="Sharrar A.M."/>
            <person name="Flood B.E."/>
            <person name="Bailey J.V."/>
            <person name="Jones D.S."/>
            <person name="Biddanda B."/>
            <person name="Ruberg S.A."/>
            <person name="Marcus D.N."/>
            <person name="Dick G.J."/>
        </authorList>
    </citation>
    <scope>NUCLEOTIDE SEQUENCE [LARGE SCALE GENOMIC DNA]</scope>
    <source>
        <strain evidence="1">A8</strain>
    </source>
</reference>
<proteinExistence type="predicted"/>
<comment type="caution">
    <text evidence="1">The sequence shown here is derived from an EMBL/GenBank/DDBJ whole genome shotgun (WGS) entry which is preliminary data.</text>
</comment>
<dbReference type="EMBL" id="MTEJ01000329">
    <property type="protein sequence ID" value="OQX04594.1"/>
    <property type="molecule type" value="Genomic_DNA"/>
</dbReference>
<protein>
    <recommendedName>
        <fullName evidence="3">DUF2281 domain-containing protein</fullName>
    </recommendedName>
</protein>
<evidence type="ECO:0000313" key="2">
    <source>
        <dbReference type="Proteomes" id="UP000192491"/>
    </source>
</evidence>
<dbReference type="Proteomes" id="UP000192491">
    <property type="component" value="Unassembled WGS sequence"/>
</dbReference>
<evidence type="ECO:0008006" key="3">
    <source>
        <dbReference type="Google" id="ProtNLM"/>
    </source>
</evidence>
<organism evidence="1 2">
    <name type="scientific">Thiothrix lacustris</name>
    <dbReference type="NCBI Taxonomy" id="525917"/>
    <lineage>
        <taxon>Bacteria</taxon>
        <taxon>Pseudomonadati</taxon>
        <taxon>Pseudomonadota</taxon>
        <taxon>Gammaproteobacteria</taxon>
        <taxon>Thiotrichales</taxon>
        <taxon>Thiotrichaceae</taxon>
        <taxon>Thiothrix</taxon>
    </lineage>
</organism>
<accession>A0A1Y1QG65</accession>